<evidence type="ECO:0000256" key="1">
    <source>
        <dbReference type="SAM" id="MobiDB-lite"/>
    </source>
</evidence>
<dbReference type="PANTHER" id="PTHR38133">
    <property type="entry name" value="SLR1429 PROTEIN"/>
    <property type="match status" value="1"/>
</dbReference>
<protein>
    <submittedName>
        <fullName evidence="3">Zinc finger SWIM domain-containing protein</fullName>
    </submittedName>
</protein>
<evidence type="ECO:0000313" key="3">
    <source>
        <dbReference type="EMBL" id="EQD74786.1"/>
    </source>
</evidence>
<dbReference type="PANTHER" id="PTHR38133:SF1">
    <property type="entry name" value="SLR1429 PROTEIN"/>
    <property type="match status" value="1"/>
</dbReference>
<dbReference type="EMBL" id="AUZY01001470">
    <property type="protein sequence ID" value="EQD74786.1"/>
    <property type="molecule type" value="Genomic_DNA"/>
</dbReference>
<organism evidence="3">
    <name type="scientific">mine drainage metagenome</name>
    <dbReference type="NCBI Taxonomy" id="410659"/>
    <lineage>
        <taxon>unclassified sequences</taxon>
        <taxon>metagenomes</taxon>
        <taxon>ecological metagenomes</taxon>
    </lineage>
</organism>
<dbReference type="Pfam" id="PF04434">
    <property type="entry name" value="SWIM"/>
    <property type="match status" value="1"/>
</dbReference>
<feature type="domain" description="SWIM-type" evidence="2">
    <location>
        <begin position="139"/>
        <end position="180"/>
    </location>
</feature>
<sequence length="290" mass="31973">MGWGAWAPYVSVAQRRARVAREMGRLQRRGMKVQPVQIAGRQIARTFWGEAWCGHLEKFSDYENRLPRGRTYVRNGAVCHLEIQAGRISAKVSGSELYDVSVKIRPLPRDRWARVKSLCVGQVSSALDLLQGRLSHRVMSIVTDRSQGLFPGPREMTLSCSCPDWAEMCKHVAAVLYGVGARLDESPELLFRLRGVDHLELVGQASVHAVVAKAPSRADQRLGEDRLGEVFGIDIAPREAGKERRSTGAQSGTAPAGKPPRPAGARGRGVAPRSSRDSPRKPSQRRRAAR</sequence>
<reference evidence="3" key="2">
    <citation type="journal article" date="2014" name="ISME J.">
        <title>Microbial stratification in low pH oxic and suboxic macroscopic growths along an acid mine drainage.</title>
        <authorList>
            <person name="Mendez-Garcia C."/>
            <person name="Mesa V."/>
            <person name="Sprenger R.R."/>
            <person name="Richter M."/>
            <person name="Diez M.S."/>
            <person name="Solano J."/>
            <person name="Bargiela R."/>
            <person name="Golyshina O.V."/>
            <person name="Manteca A."/>
            <person name="Ramos J.L."/>
            <person name="Gallego J.R."/>
            <person name="Llorente I."/>
            <person name="Martins Dos Santos V.A."/>
            <person name="Jensen O.N."/>
            <person name="Pelaez A.I."/>
            <person name="Sanchez J."/>
            <person name="Ferrer M."/>
        </authorList>
    </citation>
    <scope>NUCLEOTIDE SEQUENCE</scope>
</reference>
<feature type="compositionally biased region" description="Basic and acidic residues" evidence="1">
    <location>
        <begin position="236"/>
        <end position="246"/>
    </location>
</feature>
<proteinExistence type="predicted"/>
<dbReference type="PROSITE" id="PS50966">
    <property type="entry name" value="ZF_SWIM"/>
    <property type="match status" value="1"/>
</dbReference>
<dbReference type="InterPro" id="IPR007527">
    <property type="entry name" value="Znf_SWIM"/>
</dbReference>
<dbReference type="GO" id="GO:0008270">
    <property type="term" value="F:zinc ion binding"/>
    <property type="evidence" value="ECO:0007669"/>
    <property type="project" value="InterPro"/>
</dbReference>
<name>T1BPP2_9ZZZZ</name>
<evidence type="ECO:0000259" key="2">
    <source>
        <dbReference type="PROSITE" id="PS50966"/>
    </source>
</evidence>
<dbReference type="AlphaFoldDB" id="T1BPP2"/>
<reference evidence="3" key="1">
    <citation type="submission" date="2013-08" db="EMBL/GenBank/DDBJ databases">
        <authorList>
            <person name="Mendez C."/>
            <person name="Richter M."/>
            <person name="Ferrer M."/>
            <person name="Sanchez J."/>
        </authorList>
    </citation>
    <scope>NUCLEOTIDE SEQUENCE</scope>
</reference>
<feature type="compositionally biased region" description="Low complexity" evidence="1">
    <location>
        <begin position="263"/>
        <end position="273"/>
    </location>
</feature>
<comment type="caution">
    <text evidence="3">The sequence shown here is derived from an EMBL/GenBank/DDBJ whole genome shotgun (WGS) entry which is preliminary data.</text>
</comment>
<accession>T1BPP2</accession>
<gene>
    <name evidence="3" type="ORF">B1B_02471</name>
</gene>
<feature type="region of interest" description="Disordered" evidence="1">
    <location>
        <begin position="233"/>
        <end position="290"/>
    </location>
</feature>